<keyword evidence="2" id="KW-1003">Cell membrane</keyword>
<evidence type="ECO:0000256" key="3">
    <source>
        <dbReference type="ARBA" id="ARBA00022692"/>
    </source>
</evidence>
<feature type="region of interest" description="Disordered" evidence="7">
    <location>
        <begin position="70"/>
        <end position="92"/>
    </location>
</feature>
<comment type="subcellular location">
    <subcellularLocation>
        <location evidence="1">Cell membrane</location>
        <topology evidence="1">Multi-pass membrane protein</topology>
    </subcellularLocation>
</comment>
<feature type="transmembrane region" description="Helical" evidence="8">
    <location>
        <begin position="372"/>
        <end position="400"/>
    </location>
</feature>
<dbReference type="PANTHER" id="PTHR30572:SF4">
    <property type="entry name" value="ABC TRANSPORTER PERMEASE YTRF"/>
    <property type="match status" value="1"/>
</dbReference>
<feature type="transmembrane region" description="Helical" evidence="8">
    <location>
        <begin position="325"/>
        <end position="351"/>
    </location>
</feature>
<evidence type="ECO:0000256" key="5">
    <source>
        <dbReference type="ARBA" id="ARBA00023136"/>
    </source>
</evidence>
<feature type="transmembrane region" description="Helical" evidence="8">
    <location>
        <begin position="406"/>
        <end position="431"/>
    </location>
</feature>
<dbReference type="InterPro" id="IPR025857">
    <property type="entry name" value="MacB_PCD"/>
</dbReference>
<evidence type="ECO:0000256" key="4">
    <source>
        <dbReference type="ARBA" id="ARBA00022989"/>
    </source>
</evidence>
<dbReference type="PANTHER" id="PTHR30572">
    <property type="entry name" value="MEMBRANE COMPONENT OF TRANSPORTER-RELATED"/>
    <property type="match status" value="1"/>
</dbReference>
<evidence type="ECO:0000259" key="10">
    <source>
        <dbReference type="Pfam" id="PF12704"/>
    </source>
</evidence>
<evidence type="ECO:0000259" key="9">
    <source>
        <dbReference type="Pfam" id="PF02687"/>
    </source>
</evidence>
<dbReference type="RefSeq" id="WP_089828372.1">
    <property type="nucleotide sequence ID" value="NZ_FNBN01000001.1"/>
</dbReference>
<evidence type="ECO:0000313" key="12">
    <source>
        <dbReference type="Proteomes" id="UP000199045"/>
    </source>
</evidence>
<evidence type="ECO:0000256" key="2">
    <source>
        <dbReference type="ARBA" id="ARBA00022475"/>
    </source>
</evidence>
<feature type="domain" description="ABC3 transporter permease C-terminal" evidence="9">
    <location>
        <begin position="329"/>
        <end position="442"/>
    </location>
</feature>
<gene>
    <name evidence="11" type="ORF">SAMN04488121_101200</name>
</gene>
<dbReference type="Pfam" id="PF02687">
    <property type="entry name" value="FtsX"/>
    <property type="match status" value="1"/>
</dbReference>
<comment type="similarity">
    <text evidence="6">Belongs to the ABC-4 integral membrane protein family.</text>
</comment>
<dbReference type="AlphaFoldDB" id="A0A1G7GX82"/>
<protein>
    <submittedName>
        <fullName evidence="11">Putative ABC transport system permease protein</fullName>
    </submittedName>
</protein>
<evidence type="ECO:0000256" key="6">
    <source>
        <dbReference type="ARBA" id="ARBA00038076"/>
    </source>
</evidence>
<reference evidence="11 12" key="1">
    <citation type="submission" date="2016-10" db="EMBL/GenBank/DDBJ databases">
        <authorList>
            <person name="de Groot N.N."/>
        </authorList>
    </citation>
    <scope>NUCLEOTIDE SEQUENCE [LARGE SCALE GENOMIC DNA]</scope>
    <source>
        <strain evidence="11 12">DSM 527</strain>
    </source>
</reference>
<dbReference type="InterPro" id="IPR003838">
    <property type="entry name" value="ABC3_permease_C"/>
</dbReference>
<keyword evidence="3 8" id="KW-0812">Transmembrane</keyword>
<keyword evidence="5 8" id="KW-0472">Membrane</keyword>
<dbReference type="GO" id="GO:0022857">
    <property type="term" value="F:transmembrane transporter activity"/>
    <property type="evidence" value="ECO:0007669"/>
    <property type="project" value="TreeGrafter"/>
</dbReference>
<evidence type="ECO:0000313" key="11">
    <source>
        <dbReference type="EMBL" id="SDE92768.1"/>
    </source>
</evidence>
<feature type="transmembrane region" description="Helical" evidence="8">
    <location>
        <begin position="21"/>
        <end position="43"/>
    </location>
</feature>
<dbReference type="GO" id="GO:0005886">
    <property type="term" value="C:plasma membrane"/>
    <property type="evidence" value="ECO:0007669"/>
    <property type="project" value="UniProtKB-SubCell"/>
</dbReference>
<feature type="domain" description="MacB-like periplasmic core" evidence="10">
    <location>
        <begin position="23"/>
        <end position="239"/>
    </location>
</feature>
<evidence type="ECO:0000256" key="8">
    <source>
        <dbReference type="SAM" id="Phobius"/>
    </source>
</evidence>
<dbReference type="Pfam" id="PF12704">
    <property type="entry name" value="MacB_PCD"/>
    <property type="match status" value="1"/>
</dbReference>
<dbReference type="OrthoDB" id="9770036at2"/>
<sequence>MLDRNFNNLYIALDSLGANRLRSFLTALGIIFGVAAVIAMLAIGRGAQAEILDQMKLVGVNNIVIKPKAEEKKEEEQQQGSDDKSAAKTAATKNRFSKGLSLADAESIRRIIPTVAAISPEMILEQDIIYGSKSSKLKIVGVEPSFFEINNIKIGAGDIFNERQRVAGEGVCIIGSDVKRKFFIAEDPLGKTIKCGTQWLRIIGVTEAKTISKSTKENLGIRDYNLDIYIPIQTSLIRYKNPSLYLGAGPQGMFFGGNNEAPQNKTFHQLDELVIQVHAAESLSESATIISRMLRRRHNDVLDFEITIPEQLLKQQQKTKDVFNIVLSAIAGISLLVGGIGIMNIMLASVLERTREIGIRLALGAQKKDIVMQFLFESVLISLTGGVIGVILGVSGAYLVDKLADIHTIVSGISIFLSFVLASAVGLIFGISPARKAAHKNPIECLRHD</sequence>
<feature type="compositionally biased region" description="Basic and acidic residues" evidence="7">
    <location>
        <begin position="70"/>
        <end position="86"/>
    </location>
</feature>
<proteinExistence type="inferred from homology"/>
<keyword evidence="4 8" id="KW-1133">Transmembrane helix</keyword>
<name>A0A1G7GX82_CHIFI</name>
<accession>A0A1G7GX82</accession>
<evidence type="ECO:0000256" key="1">
    <source>
        <dbReference type="ARBA" id="ARBA00004651"/>
    </source>
</evidence>
<dbReference type="InterPro" id="IPR050250">
    <property type="entry name" value="Macrolide_Exporter_MacB"/>
</dbReference>
<organism evidence="11 12">
    <name type="scientific">Chitinophaga filiformis</name>
    <name type="common">Myxococcus filiformis</name>
    <name type="synonym">Flexibacter filiformis</name>
    <dbReference type="NCBI Taxonomy" id="104663"/>
    <lineage>
        <taxon>Bacteria</taxon>
        <taxon>Pseudomonadati</taxon>
        <taxon>Bacteroidota</taxon>
        <taxon>Chitinophagia</taxon>
        <taxon>Chitinophagales</taxon>
        <taxon>Chitinophagaceae</taxon>
        <taxon>Chitinophaga</taxon>
    </lineage>
</organism>
<dbReference type="Proteomes" id="UP000199045">
    <property type="component" value="Unassembled WGS sequence"/>
</dbReference>
<evidence type="ECO:0000256" key="7">
    <source>
        <dbReference type="SAM" id="MobiDB-lite"/>
    </source>
</evidence>
<dbReference type="STRING" id="104663.SAMN04488121_101200"/>
<dbReference type="EMBL" id="FNBN01000001">
    <property type="protein sequence ID" value="SDE92768.1"/>
    <property type="molecule type" value="Genomic_DNA"/>
</dbReference>